<dbReference type="PROSITE" id="PS50109">
    <property type="entry name" value="HIS_KIN"/>
    <property type="match status" value="1"/>
</dbReference>
<dbReference type="SMART" id="SM00387">
    <property type="entry name" value="HATPase_c"/>
    <property type="match status" value="1"/>
</dbReference>
<evidence type="ECO:0000256" key="13">
    <source>
        <dbReference type="ARBA" id="ARBA00023136"/>
    </source>
</evidence>
<evidence type="ECO:0000256" key="6">
    <source>
        <dbReference type="ARBA" id="ARBA00022679"/>
    </source>
</evidence>
<evidence type="ECO:0000256" key="1">
    <source>
        <dbReference type="ARBA" id="ARBA00000085"/>
    </source>
</evidence>
<dbReference type="Gene3D" id="1.10.287.130">
    <property type="match status" value="1"/>
</dbReference>
<dbReference type="EC" id="2.7.13.3" evidence="3"/>
<dbReference type="GO" id="GO:0005524">
    <property type="term" value="F:ATP binding"/>
    <property type="evidence" value="ECO:0007669"/>
    <property type="project" value="UniProtKB-KW"/>
</dbReference>
<keyword evidence="7 14" id="KW-0812">Transmembrane</keyword>
<evidence type="ECO:0000256" key="5">
    <source>
        <dbReference type="ARBA" id="ARBA00022553"/>
    </source>
</evidence>
<dbReference type="Pfam" id="PF00989">
    <property type="entry name" value="PAS"/>
    <property type="match status" value="1"/>
</dbReference>
<dbReference type="InterPro" id="IPR004358">
    <property type="entry name" value="Sig_transdc_His_kin-like_C"/>
</dbReference>
<feature type="transmembrane region" description="Helical" evidence="14">
    <location>
        <begin position="13"/>
        <end position="35"/>
    </location>
</feature>
<dbReference type="SUPFAM" id="SSF55890">
    <property type="entry name" value="Sporulation response regulatory protein Spo0B"/>
    <property type="match status" value="1"/>
</dbReference>
<dbReference type="InterPro" id="IPR000014">
    <property type="entry name" value="PAS"/>
</dbReference>
<reference evidence="16" key="1">
    <citation type="submission" date="2022-10" db="EMBL/GenBank/DDBJ databases">
        <title>Mechanism of multi-heavy metal repair in Cytobacillus Firmus M7.</title>
        <authorList>
            <person name="Li X."/>
            <person name="Yu C."/>
        </authorList>
    </citation>
    <scope>NUCLEOTIDE SEQUENCE</scope>
    <source>
        <strain evidence="16">M7</strain>
    </source>
</reference>
<dbReference type="InterPro" id="IPR035965">
    <property type="entry name" value="PAS-like_dom_sf"/>
</dbReference>
<keyword evidence="10" id="KW-0067">ATP-binding</keyword>
<dbReference type="AlphaFoldDB" id="A0AA46SCT4"/>
<dbReference type="EMBL" id="CP107027">
    <property type="protein sequence ID" value="UYG93683.1"/>
    <property type="molecule type" value="Genomic_DNA"/>
</dbReference>
<protein>
    <recommendedName>
        <fullName evidence="3">histidine kinase</fullName>
        <ecNumber evidence="3">2.7.13.3</ecNumber>
    </recommendedName>
</protein>
<dbReference type="Gene3D" id="3.30.565.10">
    <property type="entry name" value="Histidine kinase-like ATPase, C-terminal domain"/>
    <property type="match status" value="1"/>
</dbReference>
<dbReference type="Pfam" id="PF14689">
    <property type="entry name" value="SPOB_a"/>
    <property type="match status" value="1"/>
</dbReference>
<dbReference type="InterPro" id="IPR039506">
    <property type="entry name" value="SPOB_a"/>
</dbReference>
<dbReference type="InterPro" id="IPR016120">
    <property type="entry name" value="Sig_transdc_His_kin_SpoOB"/>
</dbReference>
<name>A0AA46SCT4_CYTFI</name>
<dbReference type="CDD" id="cd00130">
    <property type="entry name" value="PAS"/>
    <property type="match status" value="1"/>
</dbReference>
<keyword evidence="12" id="KW-0902">Two-component regulatory system</keyword>
<keyword evidence="8" id="KW-0547">Nucleotide-binding</keyword>
<dbReference type="Gene3D" id="3.30.450.20">
    <property type="entry name" value="PAS domain"/>
    <property type="match status" value="2"/>
</dbReference>
<comment type="catalytic activity">
    <reaction evidence="1">
        <text>ATP + protein L-histidine = ADP + protein N-phospho-L-histidine.</text>
        <dbReference type="EC" id="2.7.13.3"/>
    </reaction>
</comment>
<dbReference type="GO" id="GO:0005886">
    <property type="term" value="C:plasma membrane"/>
    <property type="evidence" value="ECO:0007669"/>
    <property type="project" value="UniProtKB-SubCell"/>
</dbReference>
<evidence type="ECO:0000256" key="10">
    <source>
        <dbReference type="ARBA" id="ARBA00022840"/>
    </source>
</evidence>
<keyword evidence="6" id="KW-0808">Transferase</keyword>
<dbReference type="FunFam" id="3.30.450.20:FF:000018">
    <property type="entry name" value="Sensor histidine kinase DcuS"/>
    <property type="match status" value="1"/>
</dbReference>
<evidence type="ECO:0000256" key="11">
    <source>
        <dbReference type="ARBA" id="ARBA00022989"/>
    </source>
</evidence>
<evidence type="ECO:0000313" key="17">
    <source>
        <dbReference type="Proteomes" id="UP001163104"/>
    </source>
</evidence>
<dbReference type="SUPFAM" id="SSF103190">
    <property type="entry name" value="Sensory domain-like"/>
    <property type="match status" value="1"/>
</dbReference>
<feature type="domain" description="Histidine kinase" evidence="15">
    <location>
        <begin position="338"/>
        <end position="528"/>
    </location>
</feature>
<evidence type="ECO:0000259" key="15">
    <source>
        <dbReference type="PROSITE" id="PS50109"/>
    </source>
</evidence>
<evidence type="ECO:0000256" key="9">
    <source>
        <dbReference type="ARBA" id="ARBA00022777"/>
    </source>
</evidence>
<dbReference type="GO" id="GO:0000155">
    <property type="term" value="F:phosphorelay sensor kinase activity"/>
    <property type="evidence" value="ECO:0007669"/>
    <property type="project" value="InterPro"/>
</dbReference>
<dbReference type="SMART" id="SM00091">
    <property type="entry name" value="PAS"/>
    <property type="match status" value="1"/>
</dbReference>
<evidence type="ECO:0000256" key="8">
    <source>
        <dbReference type="ARBA" id="ARBA00022741"/>
    </source>
</evidence>
<dbReference type="SUPFAM" id="SSF55785">
    <property type="entry name" value="PYP-like sensor domain (PAS domain)"/>
    <property type="match status" value="1"/>
</dbReference>
<sequence>MKKFLKVSLKVKILGLVLMLIIFIITSLSGLFIYMKQADDVIKAREISLETAKTLSYMPALQDFFRHGGEHENINILMDQIKYQSKPMTVFFQGRDGRLIASTDEQGLYKMLNNDNIDKALTYGSYYVLQTTENGRKVLKAIAPVLVDYGPYKKVEGTVVVLYEMDAIYLSIWDDIAKILKASVLILIIGIFGSFLLANSIRKDTLNLEPYEIATLFRERNAILQSVREGIIAVDEQGAITMMNSSAQHMLDIEAQAEGRPLTDVIDSSEMLRILSNNEKQMNVEIQYKDKIMIVSTEPVIEEEQKKGVVGSFRDRTEIKHMIDALSEVRQYSDDLRAQAHEFTNKLYAILGLLQLNRKEEAIKFIKNEAHIHSIEEDLLLSKIKDEKVQAILLGKMAQASEKKINFVIDPESSLESLPENFKLSSLIIILGNLINNAFDAVAEKEEKMVHFFVTDIGNDIIFEINDNGKGIKEEDKPFIFQTGFSSKGKHRGYGLGNVNDEARSLGGMIEFDSNEENGTLFSVYLPK</sequence>
<keyword evidence="4" id="KW-1003">Cell membrane</keyword>
<dbReference type="Pfam" id="PF02518">
    <property type="entry name" value="HATPase_c"/>
    <property type="match status" value="1"/>
</dbReference>
<keyword evidence="5" id="KW-0597">Phosphoprotein</keyword>
<proteinExistence type="predicted"/>
<dbReference type="InterPro" id="IPR013767">
    <property type="entry name" value="PAS_fold"/>
</dbReference>
<evidence type="ECO:0000256" key="14">
    <source>
        <dbReference type="SAM" id="Phobius"/>
    </source>
</evidence>
<accession>A0AA46SCT4</accession>
<evidence type="ECO:0000256" key="4">
    <source>
        <dbReference type="ARBA" id="ARBA00022475"/>
    </source>
</evidence>
<dbReference type="PANTHER" id="PTHR43547">
    <property type="entry name" value="TWO-COMPONENT HISTIDINE KINASE"/>
    <property type="match status" value="1"/>
</dbReference>
<keyword evidence="13 14" id="KW-0472">Membrane</keyword>
<comment type="subcellular location">
    <subcellularLocation>
        <location evidence="2">Cell membrane</location>
        <topology evidence="2">Multi-pass membrane protein</topology>
    </subcellularLocation>
</comment>
<evidence type="ECO:0000256" key="3">
    <source>
        <dbReference type="ARBA" id="ARBA00012438"/>
    </source>
</evidence>
<dbReference type="GO" id="GO:0006355">
    <property type="term" value="P:regulation of DNA-templated transcription"/>
    <property type="evidence" value="ECO:0007669"/>
    <property type="project" value="InterPro"/>
</dbReference>
<keyword evidence="9 16" id="KW-0418">Kinase</keyword>
<dbReference type="InterPro" id="IPR029151">
    <property type="entry name" value="Sensor-like_sf"/>
</dbReference>
<dbReference type="InterPro" id="IPR036890">
    <property type="entry name" value="HATPase_C_sf"/>
</dbReference>
<dbReference type="PANTHER" id="PTHR43547:SF3">
    <property type="entry name" value="SENSOR PROTEIN CITS"/>
    <property type="match status" value="1"/>
</dbReference>
<gene>
    <name evidence="16" type="ORF">OD459_15875</name>
</gene>
<dbReference type="NCBIfam" id="TIGR00229">
    <property type="entry name" value="sensory_box"/>
    <property type="match status" value="1"/>
</dbReference>
<dbReference type="PRINTS" id="PR00344">
    <property type="entry name" value="BCTRLSENSOR"/>
</dbReference>
<dbReference type="Proteomes" id="UP001163104">
    <property type="component" value="Chromosome"/>
</dbReference>
<feature type="transmembrane region" description="Helical" evidence="14">
    <location>
        <begin position="179"/>
        <end position="198"/>
    </location>
</feature>
<evidence type="ECO:0000256" key="7">
    <source>
        <dbReference type="ARBA" id="ARBA00022692"/>
    </source>
</evidence>
<dbReference type="RefSeq" id="WP_263599221.1">
    <property type="nucleotide sequence ID" value="NZ_CP107027.1"/>
</dbReference>
<dbReference type="SUPFAM" id="SSF55874">
    <property type="entry name" value="ATPase domain of HSP90 chaperone/DNA topoisomerase II/histidine kinase"/>
    <property type="match status" value="1"/>
</dbReference>
<dbReference type="InterPro" id="IPR005467">
    <property type="entry name" value="His_kinase_dom"/>
</dbReference>
<evidence type="ECO:0000256" key="12">
    <source>
        <dbReference type="ARBA" id="ARBA00023012"/>
    </source>
</evidence>
<evidence type="ECO:0000313" key="16">
    <source>
        <dbReference type="EMBL" id="UYG93683.1"/>
    </source>
</evidence>
<dbReference type="InterPro" id="IPR003594">
    <property type="entry name" value="HATPase_dom"/>
</dbReference>
<evidence type="ECO:0000256" key="2">
    <source>
        <dbReference type="ARBA" id="ARBA00004651"/>
    </source>
</evidence>
<keyword evidence="11 14" id="KW-1133">Transmembrane helix</keyword>
<organism evidence="16 17">
    <name type="scientific">Cytobacillus firmus</name>
    <name type="common">Bacillus firmus</name>
    <dbReference type="NCBI Taxonomy" id="1399"/>
    <lineage>
        <taxon>Bacteria</taxon>
        <taxon>Bacillati</taxon>
        <taxon>Bacillota</taxon>
        <taxon>Bacilli</taxon>
        <taxon>Bacillales</taxon>
        <taxon>Bacillaceae</taxon>
        <taxon>Cytobacillus</taxon>
    </lineage>
</organism>